<evidence type="ECO:0000313" key="2">
    <source>
        <dbReference type="EMBL" id="AVO42735.1"/>
    </source>
</evidence>
<feature type="compositionally biased region" description="Low complexity" evidence="1">
    <location>
        <begin position="83"/>
        <end position="94"/>
    </location>
</feature>
<organism evidence="2 3">
    <name type="scientific">Simplicispira suum</name>
    <dbReference type="NCBI Taxonomy" id="2109915"/>
    <lineage>
        <taxon>Bacteria</taxon>
        <taxon>Pseudomonadati</taxon>
        <taxon>Pseudomonadota</taxon>
        <taxon>Betaproteobacteria</taxon>
        <taxon>Burkholderiales</taxon>
        <taxon>Comamonadaceae</taxon>
        <taxon>Simplicispira</taxon>
    </lineage>
</organism>
<sequence>MIKRQVGTMACMCCGHEIPVKQGENGTINAACPWCDFPAYAKAGTEAHRIILGRMKTSKAPEPEAAPTPEPAPRAKPAPRLPAPEQQQEQIAAPARKRNSIFDLG</sequence>
<protein>
    <submittedName>
        <fullName evidence="2">Uncharacterized protein</fullName>
    </submittedName>
</protein>
<name>A0A2S0N3L3_9BURK</name>
<dbReference type="EMBL" id="CP027669">
    <property type="protein sequence ID" value="AVO42735.1"/>
    <property type="molecule type" value="Genomic_DNA"/>
</dbReference>
<accession>A0A2S0N3L3</accession>
<reference evidence="2 3" key="1">
    <citation type="submission" date="2018-03" db="EMBL/GenBank/DDBJ databases">
        <title>Genome sequencing of Simplicispira sp.</title>
        <authorList>
            <person name="Kim S.-J."/>
            <person name="Heo J."/>
            <person name="Kwon S.-W."/>
        </authorList>
    </citation>
    <scope>NUCLEOTIDE SEQUENCE [LARGE SCALE GENOMIC DNA]</scope>
    <source>
        <strain evidence="2 3">SC1-8</strain>
    </source>
</reference>
<evidence type="ECO:0000256" key="1">
    <source>
        <dbReference type="SAM" id="MobiDB-lite"/>
    </source>
</evidence>
<keyword evidence="3" id="KW-1185">Reference proteome</keyword>
<dbReference type="AlphaFoldDB" id="A0A2S0N3L3"/>
<proteinExistence type="predicted"/>
<dbReference type="Proteomes" id="UP000239326">
    <property type="component" value="Chromosome"/>
</dbReference>
<dbReference type="KEGG" id="simp:C6571_16820"/>
<feature type="compositionally biased region" description="Pro residues" evidence="1">
    <location>
        <begin position="64"/>
        <end position="82"/>
    </location>
</feature>
<feature type="region of interest" description="Disordered" evidence="1">
    <location>
        <begin position="55"/>
        <end position="105"/>
    </location>
</feature>
<gene>
    <name evidence="2" type="ORF">C6571_16820</name>
</gene>
<evidence type="ECO:0000313" key="3">
    <source>
        <dbReference type="Proteomes" id="UP000239326"/>
    </source>
</evidence>